<dbReference type="Pfam" id="PF01398">
    <property type="entry name" value="JAB"/>
    <property type="match status" value="1"/>
</dbReference>
<dbReference type="AlphaFoldDB" id="A0A1V9ZKA8"/>
<dbReference type="GO" id="GO:0006508">
    <property type="term" value="P:proteolysis"/>
    <property type="evidence" value="ECO:0007669"/>
    <property type="project" value="UniProtKB-KW"/>
</dbReference>
<feature type="compositionally biased region" description="Basic and acidic residues" evidence="1">
    <location>
        <begin position="136"/>
        <end position="158"/>
    </location>
</feature>
<evidence type="ECO:0000313" key="3">
    <source>
        <dbReference type="EMBL" id="OQR98419.1"/>
    </source>
</evidence>
<comment type="caution">
    <text evidence="3">The sequence shown here is derived from an EMBL/GenBank/DDBJ whole genome shotgun (WGS) entry which is preliminary data.</text>
</comment>
<dbReference type="EMBL" id="JNBR01000084">
    <property type="protein sequence ID" value="OQR98419.1"/>
    <property type="molecule type" value="Genomic_DNA"/>
</dbReference>
<proteinExistence type="predicted"/>
<dbReference type="InterPro" id="IPR000555">
    <property type="entry name" value="JAMM/MPN+_dom"/>
</dbReference>
<keyword evidence="3" id="KW-0482">Metalloprotease</keyword>
<feature type="region of interest" description="Disordered" evidence="1">
    <location>
        <begin position="1"/>
        <end position="23"/>
    </location>
</feature>
<dbReference type="PROSITE" id="PS50249">
    <property type="entry name" value="MPN"/>
    <property type="match status" value="1"/>
</dbReference>
<keyword evidence="3" id="KW-0645">Protease</keyword>
<keyword evidence="4" id="KW-1185">Reference proteome</keyword>
<reference evidence="3 4" key="1">
    <citation type="journal article" date="2014" name="Genome Biol. Evol.">
        <title>The secreted proteins of Achlya hypogyna and Thraustotheca clavata identify the ancestral oomycete secretome and reveal gene acquisitions by horizontal gene transfer.</title>
        <authorList>
            <person name="Misner I."/>
            <person name="Blouin N."/>
            <person name="Leonard G."/>
            <person name="Richards T.A."/>
            <person name="Lane C.E."/>
        </authorList>
    </citation>
    <scope>NUCLEOTIDE SEQUENCE [LARGE SCALE GENOMIC DNA]</scope>
    <source>
        <strain evidence="3 4">ATCC 48635</strain>
    </source>
</reference>
<dbReference type="OrthoDB" id="118550at2759"/>
<feature type="region of interest" description="Disordered" evidence="1">
    <location>
        <begin position="266"/>
        <end position="355"/>
    </location>
</feature>
<dbReference type="Gene3D" id="3.40.140.10">
    <property type="entry name" value="Cytidine Deaminase, domain 2"/>
    <property type="match status" value="1"/>
</dbReference>
<feature type="compositionally biased region" description="Basic and acidic residues" evidence="1">
    <location>
        <begin position="94"/>
        <end position="111"/>
    </location>
</feature>
<feature type="region of interest" description="Disordered" evidence="1">
    <location>
        <begin position="127"/>
        <end position="172"/>
    </location>
</feature>
<name>A0A1V9ZKA8_ACHHY</name>
<evidence type="ECO:0000256" key="1">
    <source>
        <dbReference type="SAM" id="MobiDB-lite"/>
    </source>
</evidence>
<dbReference type="GO" id="GO:0008237">
    <property type="term" value="F:metallopeptidase activity"/>
    <property type="evidence" value="ECO:0007669"/>
    <property type="project" value="UniProtKB-KW"/>
</dbReference>
<organism evidence="3 4">
    <name type="scientific">Achlya hypogyna</name>
    <name type="common">Oomycete</name>
    <name type="synonym">Protoachlya hypogyna</name>
    <dbReference type="NCBI Taxonomy" id="1202772"/>
    <lineage>
        <taxon>Eukaryota</taxon>
        <taxon>Sar</taxon>
        <taxon>Stramenopiles</taxon>
        <taxon>Oomycota</taxon>
        <taxon>Saprolegniomycetes</taxon>
        <taxon>Saprolegniales</taxon>
        <taxon>Achlyaceae</taxon>
        <taxon>Achlya</taxon>
    </lineage>
</organism>
<keyword evidence="3" id="KW-0378">Hydrolase</keyword>
<protein>
    <submittedName>
        <fullName evidence="3">Metalloprotease family M67A</fullName>
    </submittedName>
</protein>
<sequence>ESRPKERAREAPPSFFAPKTPAPTEYKVVALDKLLSSAPPVKPLRRELPRHGPIVVLDEPPVRDTTAKKRPSPTALKAEPEEPRHRLSPVTPLRKVERHDDKPTRKVLPEPVRREFSLKPYVAETKLVAKSSRRAKAAECDPPSEKKPATEPKQEATNDAKAPAGGAKPPRFDAEAVAPKVEEAVVPDVEESVVPDVEAVTPLVEEADAETIVTDANAMAPKDKEAVATEVDQLATQVKEATLQEGVGASLKAAFEVAEATDIGHLPEPTQLVETPTPAPAALPVAKSRPPAKNSRAKAKPKAKTKARKSRKKFGSDESSSEGSDYAERSKAARRKVAAVAEEPPNEPEPPAYAACDHHYVRPPFVAWSHRASQEEQEEDDNDDGDSSEATPLSLHWTDLSVDYACRREMVWHDDVFTDTEEDNPDRLAALYAEEAPTRGRRNVRSVQHSQLRQSFLTGGALDPHMMVECAQYALAHNVNDKRPQQPFHVRVHPDVAFVCDLHAHLAMREIIGYFGGKFDAASNTVYIHAAFPCRSMDIAGDDGATDVEMDPASQLEVRQLIEEAQLDVVGWYHSHPTFAPDPSIRDIENQASHQELFTSATATHPFVGLIVGTYDAKRTDPVGLFRYFHVRGEKITGRPKAPPMYFPFELATKTRRYKPRPVAPLPDAADADPLLRLRGAYGAGISGCVEQVVRLLEYYRSFPGRTRWAHPWQKITKADKLRASLRHHVRAIDVPRAQQAAFVEEIVRYVQTAWK</sequence>
<dbReference type="SUPFAM" id="SSF102712">
    <property type="entry name" value="JAB1/MPN domain"/>
    <property type="match status" value="1"/>
</dbReference>
<evidence type="ECO:0000259" key="2">
    <source>
        <dbReference type="PROSITE" id="PS50249"/>
    </source>
</evidence>
<dbReference type="InterPro" id="IPR037518">
    <property type="entry name" value="MPN"/>
</dbReference>
<dbReference type="InterPro" id="IPR050242">
    <property type="entry name" value="JAMM_MPN+_peptidase_M67A"/>
</dbReference>
<feature type="compositionally biased region" description="Basic and acidic residues" evidence="1">
    <location>
        <begin position="1"/>
        <end position="10"/>
    </location>
</feature>
<evidence type="ECO:0000313" key="4">
    <source>
        <dbReference type="Proteomes" id="UP000243579"/>
    </source>
</evidence>
<feature type="compositionally biased region" description="Low complexity" evidence="1">
    <location>
        <begin position="272"/>
        <end position="286"/>
    </location>
</feature>
<accession>A0A1V9ZKA8</accession>
<feature type="compositionally biased region" description="Acidic residues" evidence="1">
    <location>
        <begin position="375"/>
        <end position="387"/>
    </location>
</feature>
<feature type="compositionally biased region" description="Basic residues" evidence="1">
    <location>
        <begin position="295"/>
        <end position="313"/>
    </location>
</feature>
<dbReference type="Proteomes" id="UP000243579">
    <property type="component" value="Unassembled WGS sequence"/>
</dbReference>
<feature type="domain" description="MPN" evidence="2">
    <location>
        <begin position="490"/>
        <end position="631"/>
    </location>
</feature>
<dbReference type="STRING" id="1202772.A0A1V9ZKA8"/>
<feature type="non-terminal residue" evidence="3">
    <location>
        <position position="1"/>
    </location>
</feature>
<dbReference type="PANTHER" id="PTHR10410">
    <property type="entry name" value="EUKARYOTIC TRANSLATION INITIATION FACTOR 3 -RELATED"/>
    <property type="match status" value="1"/>
</dbReference>
<feature type="region of interest" description="Disordered" evidence="1">
    <location>
        <begin position="370"/>
        <end position="394"/>
    </location>
</feature>
<feature type="region of interest" description="Disordered" evidence="1">
    <location>
        <begin position="52"/>
        <end position="111"/>
    </location>
</feature>
<gene>
    <name evidence="3" type="ORF">ACHHYP_08643</name>
</gene>
<feature type="compositionally biased region" description="Low complexity" evidence="1">
    <location>
        <begin position="160"/>
        <end position="172"/>
    </location>
</feature>